<dbReference type="AlphaFoldDB" id="A0A1H4CXA6"/>
<sequence length="51" mass="5613">MTGSWGSPYCDGGFQDDSRIMHAGIEGHAGMAIAQSVPRLTLSHRKPWSRR</sequence>
<gene>
    <name evidence="1" type="ORF">SAMN05192564_102539</name>
</gene>
<accession>A0A1H4CXA6</accession>
<proteinExistence type="predicted"/>
<dbReference type="EMBL" id="FNRQ01000002">
    <property type="protein sequence ID" value="SEA64919.1"/>
    <property type="molecule type" value="Genomic_DNA"/>
</dbReference>
<protein>
    <submittedName>
        <fullName evidence="1">Uncharacterized protein</fullName>
    </submittedName>
</protein>
<dbReference type="Proteomes" id="UP000198638">
    <property type="component" value="Unassembled WGS sequence"/>
</dbReference>
<name>A0A1H4CXA6_9BURK</name>
<reference evidence="2" key="1">
    <citation type="submission" date="2016-10" db="EMBL/GenBank/DDBJ databases">
        <authorList>
            <person name="Varghese N."/>
            <person name="Submissions S."/>
        </authorList>
    </citation>
    <scope>NUCLEOTIDE SEQUENCE [LARGE SCALE GENOMIC DNA]</scope>
    <source>
        <strain evidence="2">LMG 24000</strain>
    </source>
</reference>
<evidence type="ECO:0000313" key="2">
    <source>
        <dbReference type="Proteomes" id="UP000198638"/>
    </source>
</evidence>
<organism evidence="1 2">
    <name type="scientific">Paraburkholderia sartisoli</name>
    <dbReference type="NCBI Taxonomy" id="83784"/>
    <lineage>
        <taxon>Bacteria</taxon>
        <taxon>Pseudomonadati</taxon>
        <taxon>Pseudomonadota</taxon>
        <taxon>Betaproteobacteria</taxon>
        <taxon>Burkholderiales</taxon>
        <taxon>Burkholderiaceae</taxon>
        <taxon>Paraburkholderia</taxon>
    </lineage>
</organism>
<keyword evidence="2" id="KW-1185">Reference proteome</keyword>
<evidence type="ECO:0000313" key="1">
    <source>
        <dbReference type="EMBL" id="SEA64919.1"/>
    </source>
</evidence>
<dbReference type="STRING" id="83784.SAMN05192564_102539"/>